<evidence type="ECO:0000256" key="1">
    <source>
        <dbReference type="SAM" id="MobiDB-lite"/>
    </source>
</evidence>
<dbReference type="InterPro" id="IPR050281">
    <property type="entry name" value="Flavin_monoamine_oxidase"/>
</dbReference>
<dbReference type="Proteomes" id="UP001189429">
    <property type="component" value="Unassembled WGS sequence"/>
</dbReference>
<dbReference type="SUPFAM" id="SSF51905">
    <property type="entry name" value="FAD/NAD(P)-binding domain"/>
    <property type="match status" value="1"/>
</dbReference>
<proteinExistence type="predicted"/>
<name>A0ABN9XAS2_9DINO</name>
<accession>A0ABN9XAS2</accession>
<evidence type="ECO:0000313" key="4">
    <source>
        <dbReference type="Proteomes" id="UP001189429"/>
    </source>
</evidence>
<reference evidence="3" key="1">
    <citation type="submission" date="2023-10" db="EMBL/GenBank/DDBJ databases">
        <authorList>
            <person name="Chen Y."/>
            <person name="Shah S."/>
            <person name="Dougan E. K."/>
            <person name="Thang M."/>
            <person name="Chan C."/>
        </authorList>
    </citation>
    <scope>NUCLEOTIDE SEQUENCE [LARGE SCALE GENOMIC DNA]</scope>
</reference>
<feature type="domain" description="Amine oxidase" evidence="2">
    <location>
        <begin position="3"/>
        <end position="285"/>
    </location>
</feature>
<evidence type="ECO:0000313" key="3">
    <source>
        <dbReference type="EMBL" id="CAK0896631.1"/>
    </source>
</evidence>
<evidence type="ECO:0000259" key="2">
    <source>
        <dbReference type="Pfam" id="PF01593"/>
    </source>
</evidence>
<dbReference type="SUPFAM" id="SSF54373">
    <property type="entry name" value="FAD-linked reductases, C-terminal domain"/>
    <property type="match status" value="1"/>
</dbReference>
<sequence>MGGGEAHYLVHGCLGQVLRALAEELGGEGVRLDAAVEEVDYAPTPEGRVRVRYRASHPPATVEVTARAVVVSVPLGVLKAGTIAFRPPLPPPKLAAIERLDMGLLNKVFLQFEQAWWPADQVTFSYLPPAAPERPGAAGGARGGAGHSHWLVVNCAEAMDGLPVLMALVAPPYSWEMEKESDDAIVADFLLHVVSHVARALPGGWGRPGRPIPAITARHVTRWGSDPFSLGSYSYLPVGAGPCDREELARAVGDAVFFCGEAAHSLYPSTVHGAYMSGVETAGKVCAALGAAAPDPGGPPAAAGADAAARRARATAPTWAAPLRPPAYKVSWSQLTAAEREAALSLGFNFSSWDHDGPPPPASTRSWARLSAPQRQAARSLGYTAAAWDADSSSSSSSSGSGSGISI</sequence>
<dbReference type="EMBL" id="CAUYUJ010020215">
    <property type="protein sequence ID" value="CAK0896631.1"/>
    <property type="molecule type" value="Genomic_DNA"/>
</dbReference>
<feature type="region of interest" description="Disordered" evidence="1">
    <location>
        <begin position="381"/>
        <end position="407"/>
    </location>
</feature>
<comment type="caution">
    <text evidence="3">The sequence shown here is derived from an EMBL/GenBank/DDBJ whole genome shotgun (WGS) entry which is preliminary data.</text>
</comment>
<dbReference type="InterPro" id="IPR036188">
    <property type="entry name" value="FAD/NAD-bd_sf"/>
</dbReference>
<protein>
    <recommendedName>
        <fullName evidence="2">Amine oxidase domain-containing protein</fullName>
    </recommendedName>
</protein>
<dbReference type="Gene3D" id="3.50.50.60">
    <property type="entry name" value="FAD/NAD(P)-binding domain"/>
    <property type="match status" value="1"/>
</dbReference>
<dbReference type="PANTHER" id="PTHR10742">
    <property type="entry name" value="FLAVIN MONOAMINE OXIDASE"/>
    <property type="match status" value="1"/>
</dbReference>
<dbReference type="PANTHER" id="PTHR10742:SF410">
    <property type="entry name" value="LYSINE-SPECIFIC HISTONE DEMETHYLASE 2"/>
    <property type="match status" value="1"/>
</dbReference>
<dbReference type="InterPro" id="IPR002937">
    <property type="entry name" value="Amino_oxidase"/>
</dbReference>
<dbReference type="Pfam" id="PF01593">
    <property type="entry name" value="Amino_oxidase"/>
    <property type="match status" value="1"/>
</dbReference>
<gene>
    <name evidence="3" type="ORF">PCOR1329_LOCUS75043</name>
</gene>
<organism evidence="3 4">
    <name type="scientific">Prorocentrum cordatum</name>
    <dbReference type="NCBI Taxonomy" id="2364126"/>
    <lineage>
        <taxon>Eukaryota</taxon>
        <taxon>Sar</taxon>
        <taxon>Alveolata</taxon>
        <taxon>Dinophyceae</taxon>
        <taxon>Prorocentrales</taxon>
        <taxon>Prorocentraceae</taxon>
        <taxon>Prorocentrum</taxon>
    </lineage>
</organism>
<keyword evidence="4" id="KW-1185">Reference proteome</keyword>
<feature type="compositionally biased region" description="Low complexity" evidence="1">
    <location>
        <begin position="392"/>
        <end position="407"/>
    </location>
</feature>